<proteinExistence type="inferred from homology"/>
<comment type="catalytic activity">
    <reaction evidence="7">
        <text>L-cysteinyl-[protein] + hexadecanoyl-CoA = S-hexadecanoyl-L-cysteinyl-[protein] + CoA</text>
        <dbReference type="Rhea" id="RHEA:36683"/>
        <dbReference type="Rhea" id="RHEA-COMP:10131"/>
        <dbReference type="Rhea" id="RHEA-COMP:11032"/>
        <dbReference type="ChEBI" id="CHEBI:29950"/>
        <dbReference type="ChEBI" id="CHEBI:57287"/>
        <dbReference type="ChEBI" id="CHEBI:57379"/>
        <dbReference type="ChEBI" id="CHEBI:74151"/>
        <dbReference type="EC" id="2.3.1.225"/>
    </reaction>
</comment>
<evidence type="ECO:0000256" key="4">
    <source>
        <dbReference type="ARBA" id="ARBA00022989"/>
    </source>
</evidence>
<name>A0ABP0FN83_CLALP</name>
<evidence type="ECO:0000256" key="3">
    <source>
        <dbReference type="ARBA" id="ARBA00022692"/>
    </source>
</evidence>
<evidence type="ECO:0000313" key="9">
    <source>
        <dbReference type="EMBL" id="CAK8679877.1"/>
    </source>
</evidence>
<keyword evidence="10" id="KW-1185">Reference proteome</keyword>
<dbReference type="EC" id="2.3.1.225" evidence="7"/>
<keyword evidence="2 7" id="KW-0808">Transferase</keyword>
<feature type="domain" description="Palmitoyltransferase DHHC" evidence="8">
    <location>
        <begin position="101"/>
        <end position="228"/>
    </location>
</feature>
<dbReference type="Pfam" id="PF01529">
    <property type="entry name" value="DHHC"/>
    <property type="match status" value="1"/>
</dbReference>
<protein>
    <recommendedName>
        <fullName evidence="7">Palmitoyltransferase</fullName>
        <ecNumber evidence="7">2.3.1.225</ecNumber>
    </recommendedName>
</protein>
<reference evidence="9 10" key="1">
    <citation type="submission" date="2024-02" db="EMBL/GenBank/DDBJ databases">
        <authorList>
            <person name="Daric V."/>
            <person name="Darras S."/>
        </authorList>
    </citation>
    <scope>NUCLEOTIDE SEQUENCE [LARGE SCALE GENOMIC DNA]</scope>
</reference>
<evidence type="ECO:0000256" key="2">
    <source>
        <dbReference type="ARBA" id="ARBA00022679"/>
    </source>
</evidence>
<keyword evidence="4 7" id="KW-1133">Transmembrane helix</keyword>
<keyword evidence="3 7" id="KW-0812">Transmembrane</keyword>
<feature type="transmembrane region" description="Helical" evidence="7">
    <location>
        <begin position="251"/>
        <end position="275"/>
    </location>
</feature>
<evidence type="ECO:0000313" key="10">
    <source>
        <dbReference type="Proteomes" id="UP001642483"/>
    </source>
</evidence>
<comment type="similarity">
    <text evidence="7">Belongs to the DHHC palmitoyltransferase family.</text>
</comment>
<keyword evidence="5 7" id="KW-0472">Membrane</keyword>
<feature type="transmembrane region" description="Helical" evidence="7">
    <location>
        <begin position="40"/>
        <end position="59"/>
    </location>
</feature>
<evidence type="ECO:0000256" key="1">
    <source>
        <dbReference type="ARBA" id="ARBA00004141"/>
    </source>
</evidence>
<keyword evidence="6 7" id="KW-0012">Acyltransferase</keyword>
<evidence type="ECO:0000256" key="7">
    <source>
        <dbReference type="RuleBase" id="RU079119"/>
    </source>
</evidence>
<dbReference type="PROSITE" id="PS50216">
    <property type="entry name" value="DHHC"/>
    <property type="match status" value="1"/>
</dbReference>
<evidence type="ECO:0000256" key="5">
    <source>
        <dbReference type="ARBA" id="ARBA00023136"/>
    </source>
</evidence>
<feature type="transmembrane region" description="Helical" evidence="7">
    <location>
        <begin position="150"/>
        <end position="171"/>
    </location>
</feature>
<comment type="domain">
    <text evidence="7">The DHHC domain is required for palmitoyltransferase activity.</text>
</comment>
<dbReference type="PANTHER" id="PTHR12246">
    <property type="entry name" value="PALMITOYLTRANSFERASE ZDHHC16"/>
    <property type="match status" value="1"/>
</dbReference>
<dbReference type="Proteomes" id="UP001642483">
    <property type="component" value="Unassembled WGS sequence"/>
</dbReference>
<accession>A0ABP0FN83</accession>
<organism evidence="9 10">
    <name type="scientific">Clavelina lepadiformis</name>
    <name type="common">Light-bulb sea squirt</name>
    <name type="synonym">Ascidia lepadiformis</name>
    <dbReference type="NCBI Taxonomy" id="159417"/>
    <lineage>
        <taxon>Eukaryota</taxon>
        <taxon>Metazoa</taxon>
        <taxon>Chordata</taxon>
        <taxon>Tunicata</taxon>
        <taxon>Ascidiacea</taxon>
        <taxon>Aplousobranchia</taxon>
        <taxon>Clavelinidae</taxon>
        <taxon>Clavelina</taxon>
    </lineage>
</organism>
<sequence>MVFHKDPCGIFCILLTYALVIYADYVIMQHIIATTLSGSLWGPFHGIMLNLIIFVLLYAHTRAVLSDPGAVPLPLTRLDFSDIHLQKNKPHKDKSVSGEDWTVCQRCETYRPPRAHHCKVCRRCIRRMDHHCPWVNNCIGELNQKYFIQFLFYTVLLCAYALALNIANWIWMFGHGRTTNADLLSKKSTVAHGIGLCIESVLFGLFVVIMLYDQLSSIFGDETGVEYTIHRSRKERAPRPRKPKMALLREVFGYGPIYCWFLPCSSVVMTTRTVLPGSYDV</sequence>
<comment type="subcellular location">
    <subcellularLocation>
        <location evidence="1">Membrane</location>
        <topology evidence="1">Multi-pass membrane protein</topology>
    </subcellularLocation>
</comment>
<feature type="transmembrane region" description="Helical" evidence="7">
    <location>
        <begin position="191"/>
        <end position="212"/>
    </location>
</feature>
<feature type="transmembrane region" description="Helical" evidence="7">
    <location>
        <begin position="7"/>
        <end position="28"/>
    </location>
</feature>
<comment type="caution">
    <text evidence="9">The sequence shown here is derived from an EMBL/GenBank/DDBJ whole genome shotgun (WGS) entry which is preliminary data.</text>
</comment>
<dbReference type="InterPro" id="IPR039859">
    <property type="entry name" value="PFA4/ZDH16/20/ERF2-like"/>
</dbReference>
<evidence type="ECO:0000259" key="8">
    <source>
        <dbReference type="Pfam" id="PF01529"/>
    </source>
</evidence>
<dbReference type="InterPro" id="IPR001594">
    <property type="entry name" value="Palmitoyltrfase_DHHC"/>
</dbReference>
<dbReference type="EMBL" id="CAWYQH010000068">
    <property type="protein sequence ID" value="CAK8679877.1"/>
    <property type="molecule type" value="Genomic_DNA"/>
</dbReference>
<gene>
    <name evidence="9" type="ORF">CVLEPA_LOCUS10123</name>
</gene>
<evidence type="ECO:0000256" key="6">
    <source>
        <dbReference type="ARBA" id="ARBA00023315"/>
    </source>
</evidence>